<evidence type="ECO:0000256" key="1">
    <source>
        <dbReference type="SAM" id="MobiDB-lite"/>
    </source>
</evidence>
<sequence length="226" mass="26026">MSSTLPEGHAKNAVDCGTGDSKQSSVLVDSGASTSSQQLTTTLHSSPINEMEQIPTRYILARAMPFYARSGYDFSGRPLQHDIWCLVRTEEGEFGYELLSDCQKKMKLGKVRYDDIDWGKGIHPNEDKEWVYRLQSRRQWSRNIYDVKAAVLLEEKNHVTVFLSAKENKGKLLDEIRKECNYASDEFVRVPLSSFKPSEKRRIYLCKRLRPKTSNRRDPRRSTQTA</sequence>
<reference evidence="3" key="1">
    <citation type="journal article" date="2019" name="bioRxiv">
        <title>Genomics, evolutionary history and diagnostics of the Alternaria alternata species group including apple and Asian pear pathotypes.</title>
        <authorList>
            <person name="Armitage A.D."/>
            <person name="Cockerton H.M."/>
            <person name="Sreenivasaprasad S."/>
            <person name="Woodhall J.W."/>
            <person name="Lane C.R."/>
            <person name="Harrison R.J."/>
            <person name="Clarkson J.P."/>
        </authorList>
    </citation>
    <scope>NUCLEOTIDE SEQUENCE [LARGE SCALE GENOMIC DNA]</scope>
    <source>
        <strain evidence="3">FERA 635</strain>
    </source>
</reference>
<protein>
    <submittedName>
        <fullName evidence="2">Uncharacterized protein</fullName>
    </submittedName>
</protein>
<feature type="region of interest" description="Disordered" evidence="1">
    <location>
        <begin position="1"/>
        <end position="47"/>
    </location>
</feature>
<dbReference type="EMBL" id="PDXF01000121">
    <property type="protein sequence ID" value="RYN87301.1"/>
    <property type="molecule type" value="Genomic_DNA"/>
</dbReference>
<organism evidence="2 3">
    <name type="scientific">Alternaria tenuissima</name>
    <dbReference type="NCBI Taxonomy" id="119927"/>
    <lineage>
        <taxon>Eukaryota</taxon>
        <taxon>Fungi</taxon>
        <taxon>Dikarya</taxon>
        <taxon>Ascomycota</taxon>
        <taxon>Pezizomycotina</taxon>
        <taxon>Dothideomycetes</taxon>
        <taxon>Pleosporomycetidae</taxon>
        <taxon>Pleosporales</taxon>
        <taxon>Pleosporineae</taxon>
        <taxon>Pleosporaceae</taxon>
        <taxon>Alternaria</taxon>
        <taxon>Alternaria sect. Alternaria</taxon>
        <taxon>Alternaria alternata complex</taxon>
    </lineage>
</organism>
<gene>
    <name evidence="2" type="ORF">AA0119_g12472</name>
</gene>
<accession>A0ABY0FSY4</accession>
<comment type="caution">
    <text evidence="2">The sequence shown here is derived from an EMBL/GenBank/DDBJ whole genome shotgun (WGS) entry which is preliminary data.</text>
</comment>
<evidence type="ECO:0000313" key="3">
    <source>
        <dbReference type="Proteomes" id="UP000293195"/>
    </source>
</evidence>
<name>A0ABY0FSY4_9PLEO</name>
<proteinExistence type="predicted"/>
<feature type="compositionally biased region" description="Low complexity" evidence="1">
    <location>
        <begin position="33"/>
        <end position="46"/>
    </location>
</feature>
<keyword evidence="3" id="KW-1185">Reference proteome</keyword>
<evidence type="ECO:0000313" key="2">
    <source>
        <dbReference type="EMBL" id="RYN87301.1"/>
    </source>
</evidence>
<dbReference type="Proteomes" id="UP000293195">
    <property type="component" value="Unassembled WGS sequence"/>
</dbReference>